<dbReference type="PROSITE" id="PS01124">
    <property type="entry name" value="HTH_ARAC_FAMILY_2"/>
    <property type="match status" value="1"/>
</dbReference>
<dbReference type="Pfam" id="PF06029">
    <property type="entry name" value="AlkA_N"/>
    <property type="match status" value="1"/>
</dbReference>
<evidence type="ECO:0000256" key="3">
    <source>
        <dbReference type="ARBA" id="ARBA00022763"/>
    </source>
</evidence>
<dbReference type="CDD" id="cd00056">
    <property type="entry name" value="ENDO3c"/>
    <property type="match status" value="1"/>
</dbReference>
<evidence type="ECO:0000259" key="7">
    <source>
        <dbReference type="PROSITE" id="PS01124"/>
    </source>
</evidence>
<name>A0AA48KCE9_9BACT</name>
<evidence type="ECO:0000256" key="1">
    <source>
        <dbReference type="ARBA" id="ARBA00000086"/>
    </source>
</evidence>
<dbReference type="InterPro" id="IPR018060">
    <property type="entry name" value="HTH_AraC"/>
</dbReference>
<dbReference type="Gene3D" id="1.10.10.60">
    <property type="entry name" value="Homeodomain-like"/>
    <property type="match status" value="1"/>
</dbReference>
<dbReference type="AlphaFoldDB" id="A0AA48KCE9"/>
<evidence type="ECO:0000256" key="5">
    <source>
        <dbReference type="ARBA" id="ARBA00023163"/>
    </source>
</evidence>
<dbReference type="GO" id="GO:0043565">
    <property type="term" value="F:sequence-specific DNA binding"/>
    <property type="evidence" value="ECO:0007669"/>
    <property type="project" value="InterPro"/>
</dbReference>
<evidence type="ECO:0000256" key="6">
    <source>
        <dbReference type="ARBA" id="ARBA00023204"/>
    </source>
</evidence>
<organism evidence="8 9">
    <name type="scientific">Mesoterricola sediminis</name>
    <dbReference type="NCBI Taxonomy" id="2927980"/>
    <lineage>
        <taxon>Bacteria</taxon>
        <taxon>Pseudomonadati</taxon>
        <taxon>Acidobacteriota</taxon>
        <taxon>Holophagae</taxon>
        <taxon>Holophagales</taxon>
        <taxon>Holophagaceae</taxon>
        <taxon>Mesoterricola</taxon>
    </lineage>
</organism>
<dbReference type="SMART" id="SM01009">
    <property type="entry name" value="AlkA_N"/>
    <property type="match status" value="1"/>
</dbReference>
<dbReference type="PANTHER" id="PTHR43003:SF12">
    <property type="entry name" value="DNA-3-METHYLADENINE GLYCOSYLASE"/>
    <property type="match status" value="1"/>
</dbReference>
<dbReference type="InterPro" id="IPR011257">
    <property type="entry name" value="DNA_glycosylase"/>
</dbReference>
<dbReference type="Pfam" id="PF00730">
    <property type="entry name" value="HhH-GPD"/>
    <property type="match status" value="1"/>
</dbReference>
<dbReference type="EC" id="3.2.2.21" evidence="2"/>
<evidence type="ECO:0000256" key="4">
    <source>
        <dbReference type="ARBA" id="ARBA00023015"/>
    </source>
</evidence>
<dbReference type="SMART" id="SM00478">
    <property type="entry name" value="ENDO3c"/>
    <property type="match status" value="1"/>
</dbReference>
<dbReference type="RefSeq" id="WP_316411594.1">
    <property type="nucleotide sequence ID" value="NZ_AP027081.1"/>
</dbReference>
<proteinExistence type="predicted"/>
<dbReference type="GO" id="GO:0043916">
    <property type="term" value="F:DNA-7-methylguanine glycosylase activity"/>
    <property type="evidence" value="ECO:0007669"/>
    <property type="project" value="TreeGrafter"/>
</dbReference>
<dbReference type="PANTHER" id="PTHR43003">
    <property type="entry name" value="DNA-3-METHYLADENINE GLYCOSYLASE"/>
    <property type="match status" value="1"/>
</dbReference>
<dbReference type="EMBL" id="AP027081">
    <property type="protein sequence ID" value="BDU76986.1"/>
    <property type="molecule type" value="Genomic_DNA"/>
</dbReference>
<evidence type="ECO:0000313" key="8">
    <source>
        <dbReference type="EMBL" id="BDU76986.1"/>
    </source>
</evidence>
<dbReference type="Pfam" id="PF12833">
    <property type="entry name" value="HTH_18"/>
    <property type="match status" value="1"/>
</dbReference>
<dbReference type="InterPro" id="IPR051912">
    <property type="entry name" value="Alkylbase_DNA_Glycosylase/TA"/>
</dbReference>
<gene>
    <name evidence="8" type="ORF">METESE_19440</name>
</gene>
<keyword evidence="5" id="KW-0804">Transcription</keyword>
<dbReference type="GO" id="GO:0008725">
    <property type="term" value="F:DNA-3-methyladenine glycosylase activity"/>
    <property type="evidence" value="ECO:0007669"/>
    <property type="project" value="TreeGrafter"/>
</dbReference>
<dbReference type="GO" id="GO:0005737">
    <property type="term" value="C:cytoplasm"/>
    <property type="evidence" value="ECO:0007669"/>
    <property type="project" value="TreeGrafter"/>
</dbReference>
<dbReference type="InterPro" id="IPR010316">
    <property type="entry name" value="AlkA_N"/>
</dbReference>
<sequence>MRQSDASIPPGIPDWQALEELMAAARRNPGEFRTPAALAAAAGLTPQGLEAAFLRHVHARPEAFLEAARVDAACRHLLDAFGPPERAGEACGFFGTAAFRAAFRRHTGMTPARYQALGQGEPAFTLDLPAGYRIEDVLAYHGRDPLSHSERVDGGRLLKAFRVDGADVAVDLAFGGQAVKVRLHGGGPADPVRMGRVHRRVVRMLGLASDPGPFEAFTAAHPAFRDLVAPRSGLRIPLTADVWECLVWAILGQQVNLAFAYTLRRRLTEACGGEAPFGLRAHPGPRAVAALDPAVLAPLQFSRGKAAYLVAAARETAAGRLPLEALPAGTATGAEARLRAQKGVGPWTAHYVLMRGCGFQDCVPLGDAGLTAALQRHHALDHRPGPAETAGLMAPYAPHRSLATFHLWASLKGVPA</sequence>
<protein>
    <recommendedName>
        <fullName evidence="2">DNA-3-methyladenine glycosylase II</fullName>
        <ecNumber evidence="2">3.2.2.21</ecNumber>
    </recommendedName>
</protein>
<comment type="catalytic activity">
    <reaction evidence="1">
        <text>Hydrolysis of alkylated DNA, releasing 3-methyladenine, 3-methylguanine, 7-methylguanine and 7-methyladenine.</text>
        <dbReference type="EC" id="3.2.2.21"/>
    </reaction>
</comment>
<dbReference type="GO" id="GO:0032131">
    <property type="term" value="F:alkylated DNA binding"/>
    <property type="evidence" value="ECO:0007669"/>
    <property type="project" value="TreeGrafter"/>
</dbReference>
<feature type="domain" description="HTH araC/xylS-type" evidence="7">
    <location>
        <begin position="19"/>
        <end position="117"/>
    </location>
</feature>
<keyword evidence="3" id="KW-0227">DNA damage</keyword>
<reference evidence="8" key="1">
    <citation type="journal article" date="2023" name="Int. J. Syst. Evol. Microbiol.">
        <title>Mesoterricola silvestris gen. nov., sp. nov., Mesoterricola sediminis sp. nov., Geothrix oryzae sp. nov., Geothrix edaphica sp. nov., Geothrix rubra sp. nov., and Geothrix limicola sp. nov., six novel members of Acidobacteriota isolated from soils.</title>
        <authorList>
            <person name="Itoh H."/>
            <person name="Sugisawa Y."/>
            <person name="Mise K."/>
            <person name="Xu Z."/>
            <person name="Kuniyasu M."/>
            <person name="Ushijima N."/>
            <person name="Kawano K."/>
            <person name="Kobayashi E."/>
            <person name="Shiratori Y."/>
            <person name="Masuda Y."/>
            <person name="Senoo K."/>
        </authorList>
    </citation>
    <scope>NUCLEOTIDE SEQUENCE</scope>
    <source>
        <strain evidence="8">W786</strain>
    </source>
</reference>
<dbReference type="SMART" id="SM00342">
    <property type="entry name" value="HTH_ARAC"/>
    <property type="match status" value="1"/>
</dbReference>
<dbReference type="KEGG" id="msea:METESE_19440"/>
<evidence type="ECO:0000313" key="9">
    <source>
        <dbReference type="Proteomes" id="UP001228113"/>
    </source>
</evidence>
<keyword evidence="6" id="KW-0234">DNA repair</keyword>
<dbReference type="SUPFAM" id="SSF48150">
    <property type="entry name" value="DNA-glycosylase"/>
    <property type="match status" value="1"/>
</dbReference>
<dbReference type="Gene3D" id="3.30.310.20">
    <property type="entry name" value="DNA-3-methyladenine glycosylase AlkA, N-terminal domain"/>
    <property type="match status" value="1"/>
</dbReference>
<dbReference type="Gene3D" id="1.10.340.30">
    <property type="entry name" value="Hypothetical protein, domain 2"/>
    <property type="match status" value="1"/>
</dbReference>
<dbReference type="GO" id="GO:0006285">
    <property type="term" value="P:base-excision repair, AP site formation"/>
    <property type="evidence" value="ECO:0007669"/>
    <property type="project" value="TreeGrafter"/>
</dbReference>
<dbReference type="GO" id="GO:0032993">
    <property type="term" value="C:protein-DNA complex"/>
    <property type="evidence" value="ECO:0007669"/>
    <property type="project" value="TreeGrafter"/>
</dbReference>
<dbReference type="GO" id="GO:0003700">
    <property type="term" value="F:DNA-binding transcription factor activity"/>
    <property type="evidence" value="ECO:0007669"/>
    <property type="project" value="InterPro"/>
</dbReference>
<dbReference type="InterPro" id="IPR003265">
    <property type="entry name" value="HhH-GPD_domain"/>
</dbReference>
<dbReference type="GO" id="GO:0006307">
    <property type="term" value="P:DNA alkylation repair"/>
    <property type="evidence" value="ECO:0007669"/>
    <property type="project" value="TreeGrafter"/>
</dbReference>
<keyword evidence="9" id="KW-1185">Reference proteome</keyword>
<dbReference type="InterPro" id="IPR009057">
    <property type="entry name" value="Homeodomain-like_sf"/>
</dbReference>
<keyword evidence="4" id="KW-0805">Transcription regulation</keyword>
<evidence type="ECO:0000256" key="2">
    <source>
        <dbReference type="ARBA" id="ARBA00012000"/>
    </source>
</evidence>
<accession>A0AA48KCE9</accession>
<dbReference type="InterPro" id="IPR037046">
    <property type="entry name" value="AlkA_N_sf"/>
</dbReference>
<dbReference type="SUPFAM" id="SSF46689">
    <property type="entry name" value="Homeodomain-like"/>
    <property type="match status" value="1"/>
</dbReference>
<dbReference type="Proteomes" id="UP001228113">
    <property type="component" value="Chromosome"/>
</dbReference>